<accession>A0A7V7RKM7</accession>
<sequence>MLLERDGIADLHYVESMTGFLSYHVNNQYFNVNTFFMFLAFALLSAIIYHFWDNWDKKGEMNEKGQPQ</sequence>
<protein>
    <submittedName>
        <fullName evidence="2">Uncharacterized protein</fullName>
    </submittedName>
</protein>
<keyword evidence="1" id="KW-0812">Transmembrane</keyword>
<keyword evidence="1" id="KW-1133">Transmembrane helix</keyword>
<keyword evidence="1" id="KW-0472">Membrane</keyword>
<dbReference type="RefSeq" id="WP_151574760.1">
    <property type="nucleotide sequence ID" value="NZ_WBOT01000004.1"/>
</dbReference>
<evidence type="ECO:0000256" key="1">
    <source>
        <dbReference type="SAM" id="Phobius"/>
    </source>
</evidence>
<reference evidence="2 3" key="1">
    <citation type="journal article" date="2014" name="Arch. Microbiol.">
        <title>Bacillus mesophilum sp. nov., strain IITR-54T, a novel 4-chlorobiphenyl dechlorinating bacterium.</title>
        <authorList>
            <person name="Manickam N."/>
            <person name="Singh N.K."/>
            <person name="Bajaj A."/>
            <person name="Kumar R.M."/>
            <person name="Kaur G."/>
            <person name="Kaur N."/>
            <person name="Bala M."/>
            <person name="Kumar A."/>
            <person name="Mayilraj S."/>
        </authorList>
    </citation>
    <scope>NUCLEOTIDE SEQUENCE [LARGE SCALE GENOMIC DNA]</scope>
    <source>
        <strain evidence="2 3">IITR-54</strain>
    </source>
</reference>
<proteinExistence type="predicted"/>
<gene>
    <name evidence="2" type="ORF">F7732_14615</name>
</gene>
<dbReference type="Proteomes" id="UP000441354">
    <property type="component" value="Unassembled WGS sequence"/>
</dbReference>
<evidence type="ECO:0000313" key="2">
    <source>
        <dbReference type="EMBL" id="KAB2331895.1"/>
    </source>
</evidence>
<keyword evidence="3" id="KW-1185">Reference proteome</keyword>
<evidence type="ECO:0000313" key="3">
    <source>
        <dbReference type="Proteomes" id="UP000441354"/>
    </source>
</evidence>
<organism evidence="2 3">
    <name type="scientific">Bacillus mesophilum</name>
    <dbReference type="NCBI Taxonomy" id="1071718"/>
    <lineage>
        <taxon>Bacteria</taxon>
        <taxon>Bacillati</taxon>
        <taxon>Bacillota</taxon>
        <taxon>Bacilli</taxon>
        <taxon>Bacillales</taxon>
        <taxon>Bacillaceae</taxon>
        <taxon>Bacillus</taxon>
    </lineage>
</organism>
<dbReference type="EMBL" id="WBOT01000004">
    <property type="protein sequence ID" value="KAB2331895.1"/>
    <property type="molecule type" value="Genomic_DNA"/>
</dbReference>
<comment type="caution">
    <text evidence="2">The sequence shown here is derived from an EMBL/GenBank/DDBJ whole genome shotgun (WGS) entry which is preliminary data.</text>
</comment>
<feature type="transmembrane region" description="Helical" evidence="1">
    <location>
        <begin position="29"/>
        <end position="52"/>
    </location>
</feature>
<dbReference type="AlphaFoldDB" id="A0A7V7RKM7"/>
<name>A0A7V7RKM7_9BACI</name>
<dbReference type="OrthoDB" id="2357278at2"/>